<feature type="modified residue" description="4-aspartylphosphate" evidence="2">
    <location>
        <position position="76"/>
    </location>
</feature>
<evidence type="ECO:0000256" key="2">
    <source>
        <dbReference type="PROSITE-ProRule" id="PRU00169"/>
    </source>
</evidence>
<evidence type="ECO:0000259" key="3">
    <source>
        <dbReference type="PROSITE" id="PS50110"/>
    </source>
</evidence>
<dbReference type="Pfam" id="PF00072">
    <property type="entry name" value="Response_reg"/>
    <property type="match status" value="1"/>
</dbReference>
<evidence type="ECO:0000313" key="5">
    <source>
        <dbReference type="Proteomes" id="UP000001441"/>
    </source>
</evidence>
<keyword evidence="5" id="KW-1185">Reference proteome</keyword>
<accession>D3RU41</accession>
<dbReference type="AlphaFoldDB" id="D3RU41"/>
<dbReference type="Proteomes" id="UP000001441">
    <property type="component" value="Chromosome"/>
</dbReference>
<dbReference type="Gene3D" id="3.40.50.2300">
    <property type="match status" value="1"/>
</dbReference>
<reference evidence="4 5" key="1">
    <citation type="journal article" date="2011" name="Stand. Genomic Sci.">
        <title>Complete genome sequence of Allochromatium vinosum DSM 180(T).</title>
        <authorList>
            <person name="Weissgerber T."/>
            <person name="Zigann R."/>
            <person name="Bruce D."/>
            <person name="Chang Y.J."/>
            <person name="Detter J.C."/>
            <person name="Han C."/>
            <person name="Hauser L."/>
            <person name="Jeffries C.D."/>
            <person name="Land M."/>
            <person name="Munk A.C."/>
            <person name="Tapia R."/>
            <person name="Dahl C."/>
        </authorList>
    </citation>
    <scope>NUCLEOTIDE SEQUENCE [LARGE SCALE GENOMIC DNA]</scope>
    <source>
        <strain evidence="5">ATCC 17899 / DSM 180 / NBRC 103801 / NCIMB 10441 / D</strain>
    </source>
</reference>
<dbReference type="PROSITE" id="PS50110">
    <property type="entry name" value="RESPONSE_REGULATORY"/>
    <property type="match status" value="1"/>
</dbReference>
<dbReference type="InterPro" id="IPR050595">
    <property type="entry name" value="Bact_response_regulator"/>
</dbReference>
<dbReference type="eggNOG" id="COG3706">
    <property type="taxonomic scope" value="Bacteria"/>
</dbReference>
<dbReference type="InterPro" id="IPR011006">
    <property type="entry name" value="CheY-like_superfamily"/>
</dbReference>
<dbReference type="HOGENOM" id="CLU_000445_69_12_6"/>
<evidence type="ECO:0000313" key="4">
    <source>
        <dbReference type="EMBL" id="ADC62700.1"/>
    </source>
</evidence>
<keyword evidence="1 2" id="KW-0597">Phosphoprotein</keyword>
<dbReference type="EMBL" id="CP001896">
    <property type="protein sequence ID" value="ADC62700.1"/>
    <property type="molecule type" value="Genomic_DNA"/>
</dbReference>
<dbReference type="PANTHER" id="PTHR44591">
    <property type="entry name" value="STRESS RESPONSE REGULATOR PROTEIN 1"/>
    <property type="match status" value="1"/>
</dbReference>
<organism evidence="4 5">
    <name type="scientific">Allochromatium vinosum (strain ATCC 17899 / DSM 180 / NBRC 103801 / NCIMB 10441 / D)</name>
    <name type="common">Chromatium vinosum</name>
    <dbReference type="NCBI Taxonomy" id="572477"/>
    <lineage>
        <taxon>Bacteria</taxon>
        <taxon>Pseudomonadati</taxon>
        <taxon>Pseudomonadota</taxon>
        <taxon>Gammaproteobacteria</taxon>
        <taxon>Chromatiales</taxon>
        <taxon>Chromatiaceae</taxon>
        <taxon>Allochromatium</taxon>
    </lineage>
</organism>
<dbReference type="PANTHER" id="PTHR44591:SF25">
    <property type="entry name" value="CHEMOTAXIS TWO-COMPONENT RESPONSE REGULATOR"/>
    <property type="match status" value="1"/>
</dbReference>
<name>D3RU41_ALLVD</name>
<dbReference type="STRING" id="572477.Alvin_1771"/>
<dbReference type="SMART" id="SM00448">
    <property type="entry name" value="REC"/>
    <property type="match status" value="1"/>
</dbReference>
<sequence length="156" mass="17100">MAKPPKSPEQATNPLQRQFRQRAATRVLIVDDMLAMRKLIAAVVRSMGIEQIAEANSGRNALDYLARFPVDLLICDWNMPSMTGLDVLVTVRADPKLRDLPVLMVTAEQSAQQVSDAIQAGVTSYVVKPFLPPTLKLHIHKCLRLGESTPGAAPES</sequence>
<dbReference type="SUPFAM" id="SSF52172">
    <property type="entry name" value="CheY-like"/>
    <property type="match status" value="1"/>
</dbReference>
<gene>
    <name evidence="4" type="ordered locus">Alvin_1771</name>
</gene>
<evidence type="ECO:0000256" key="1">
    <source>
        <dbReference type="ARBA" id="ARBA00022553"/>
    </source>
</evidence>
<feature type="domain" description="Response regulatory" evidence="3">
    <location>
        <begin position="26"/>
        <end position="143"/>
    </location>
</feature>
<dbReference type="GO" id="GO:0000160">
    <property type="term" value="P:phosphorelay signal transduction system"/>
    <property type="evidence" value="ECO:0007669"/>
    <property type="project" value="InterPro"/>
</dbReference>
<dbReference type="KEGG" id="alv:Alvin_1771"/>
<proteinExistence type="predicted"/>
<protein>
    <submittedName>
        <fullName evidence="4">Response regulator receiver protein</fullName>
    </submittedName>
</protein>
<dbReference type="InterPro" id="IPR001789">
    <property type="entry name" value="Sig_transdc_resp-reg_receiver"/>
</dbReference>